<evidence type="ECO:0000256" key="7">
    <source>
        <dbReference type="SAM" id="Phobius"/>
    </source>
</evidence>
<gene>
    <name evidence="9" type="ORF">RT717_17155</name>
</gene>
<accession>A0ABZ0IIG3</accession>
<dbReference type="EMBL" id="CP136051">
    <property type="protein sequence ID" value="WOK04813.1"/>
    <property type="molecule type" value="Genomic_DNA"/>
</dbReference>
<protein>
    <submittedName>
        <fullName evidence="9">MotA/TolQ/ExbB proton channel family protein</fullName>
    </submittedName>
</protein>
<feature type="transmembrane region" description="Helical" evidence="7">
    <location>
        <begin position="12"/>
        <end position="34"/>
    </location>
</feature>
<dbReference type="Pfam" id="PF01618">
    <property type="entry name" value="MotA_ExbB"/>
    <property type="match status" value="1"/>
</dbReference>
<organism evidence="9 10">
    <name type="scientific">Imperialibacter roseus</name>
    <dbReference type="NCBI Taxonomy" id="1324217"/>
    <lineage>
        <taxon>Bacteria</taxon>
        <taxon>Pseudomonadati</taxon>
        <taxon>Bacteroidota</taxon>
        <taxon>Cytophagia</taxon>
        <taxon>Cytophagales</taxon>
        <taxon>Flammeovirgaceae</taxon>
        <taxon>Imperialibacter</taxon>
    </lineage>
</organism>
<keyword evidence="3 7" id="KW-0812">Transmembrane</keyword>
<evidence type="ECO:0000256" key="3">
    <source>
        <dbReference type="ARBA" id="ARBA00022692"/>
    </source>
</evidence>
<evidence type="ECO:0000256" key="4">
    <source>
        <dbReference type="ARBA" id="ARBA00022989"/>
    </source>
</evidence>
<feature type="domain" description="MotA/TolQ/ExbB proton channel" evidence="8">
    <location>
        <begin position="42"/>
        <end position="112"/>
    </location>
</feature>
<dbReference type="RefSeq" id="WP_317487613.1">
    <property type="nucleotide sequence ID" value="NZ_CP136051.1"/>
</dbReference>
<sequence>MIKFFYTGGNFMSILTIELVIITAWIIYQLVTGYNSKQPNKEEILRKISYGKSMGFFALATGFLGQMFGLMGAFSVIKQHPDIKIEYIFDGVGVSMISATYGVFIFLFSMILWFVASMVIEKKFKTTAV</sequence>
<comment type="subcellular location">
    <subcellularLocation>
        <location evidence="1">Cell membrane</location>
        <topology evidence="1">Multi-pass membrane protein</topology>
    </subcellularLocation>
    <subcellularLocation>
        <location evidence="6">Membrane</location>
        <topology evidence="6">Multi-pass membrane protein</topology>
    </subcellularLocation>
</comment>
<dbReference type="Proteomes" id="UP001302349">
    <property type="component" value="Chromosome"/>
</dbReference>
<evidence type="ECO:0000256" key="1">
    <source>
        <dbReference type="ARBA" id="ARBA00004651"/>
    </source>
</evidence>
<evidence type="ECO:0000256" key="2">
    <source>
        <dbReference type="ARBA" id="ARBA00022475"/>
    </source>
</evidence>
<name>A0ABZ0IIG3_9BACT</name>
<feature type="transmembrane region" description="Helical" evidence="7">
    <location>
        <begin position="97"/>
        <end position="116"/>
    </location>
</feature>
<evidence type="ECO:0000259" key="8">
    <source>
        <dbReference type="Pfam" id="PF01618"/>
    </source>
</evidence>
<keyword evidence="2" id="KW-1003">Cell membrane</keyword>
<evidence type="ECO:0000313" key="9">
    <source>
        <dbReference type="EMBL" id="WOK04813.1"/>
    </source>
</evidence>
<keyword evidence="5 7" id="KW-0472">Membrane</keyword>
<reference evidence="9 10" key="1">
    <citation type="journal article" date="2023" name="Microbiol. Resour. Announc.">
        <title>Complete Genome Sequence of Imperialibacter roseus strain P4T.</title>
        <authorList>
            <person name="Tizabi D.R."/>
            <person name="Bachvaroff T."/>
            <person name="Hill R.T."/>
        </authorList>
    </citation>
    <scope>NUCLEOTIDE SEQUENCE [LARGE SCALE GENOMIC DNA]</scope>
    <source>
        <strain evidence="9 10">P4T</strain>
    </source>
</reference>
<evidence type="ECO:0000256" key="5">
    <source>
        <dbReference type="ARBA" id="ARBA00023136"/>
    </source>
</evidence>
<dbReference type="InterPro" id="IPR002898">
    <property type="entry name" value="MotA_ExbB_proton_chnl"/>
</dbReference>
<keyword evidence="4 7" id="KW-1133">Transmembrane helix</keyword>
<evidence type="ECO:0000313" key="10">
    <source>
        <dbReference type="Proteomes" id="UP001302349"/>
    </source>
</evidence>
<proteinExistence type="inferred from homology"/>
<comment type="similarity">
    <text evidence="6">Belongs to the exbB/tolQ family.</text>
</comment>
<keyword evidence="6" id="KW-0813">Transport</keyword>
<keyword evidence="10" id="KW-1185">Reference proteome</keyword>
<evidence type="ECO:0000256" key="6">
    <source>
        <dbReference type="RuleBase" id="RU004057"/>
    </source>
</evidence>
<feature type="transmembrane region" description="Helical" evidence="7">
    <location>
        <begin position="55"/>
        <end position="77"/>
    </location>
</feature>
<keyword evidence="6" id="KW-0653">Protein transport</keyword>